<keyword evidence="2" id="KW-1185">Reference proteome</keyword>
<comment type="caution">
    <text evidence="1">The sequence shown here is derived from an EMBL/GenBank/DDBJ whole genome shotgun (WGS) entry which is preliminary data.</text>
</comment>
<evidence type="ECO:0000313" key="1">
    <source>
        <dbReference type="EMBL" id="KAK5935857.1"/>
    </source>
</evidence>
<accession>A0AAN8I1Y2</accession>
<dbReference type="AlphaFoldDB" id="A0AAN8I1Y2"/>
<reference evidence="1 2" key="1">
    <citation type="journal article" date="2023" name="Mol. Biol. Evol.">
        <title>Genomics of Secondarily Temperate Adaptation in the Only Non-Antarctic Icefish.</title>
        <authorList>
            <person name="Rivera-Colon A.G."/>
            <person name="Rayamajhi N."/>
            <person name="Minhas B.F."/>
            <person name="Madrigal G."/>
            <person name="Bilyk K.T."/>
            <person name="Yoon V."/>
            <person name="Hune M."/>
            <person name="Gregory S."/>
            <person name="Cheng C.H.C."/>
            <person name="Catchen J.M."/>
        </authorList>
    </citation>
    <scope>NUCLEOTIDE SEQUENCE [LARGE SCALE GENOMIC DNA]</scope>
    <source>
        <tissue evidence="1">White muscle</tissue>
    </source>
</reference>
<name>A0AAN8I1Y2_CHAGU</name>
<gene>
    <name evidence="1" type="ORF">CgunFtcFv8_021176</name>
</gene>
<sequence>MESEKEPEMQPEMQRDHMSLCQLGRVGTVLPAVSVTSLTTDWPADYTDWEEAVWLTLTALTASVQQ</sequence>
<organism evidence="1 2">
    <name type="scientific">Champsocephalus gunnari</name>
    <name type="common">Mackerel icefish</name>
    <dbReference type="NCBI Taxonomy" id="52237"/>
    <lineage>
        <taxon>Eukaryota</taxon>
        <taxon>Metazoa</taxon>
        <taxon>Chordata</taxon>
        <taxon>Craniata</taxon>
        <taxon>Vertebrata</taxon>
        <taxon>Euteleostomi</taxon>
        <taxon>Actinopterygii</taxon>
        <taxon>Neopterygii</taxon>
        <taxon>Teleostei</taxon>
        <taxon>Neoteleostei</taxon>
        <taxon>Acanthomorphata</taxon>
        <taxon>Eupercaria</taxon>
        <taxon>Perciformes</taxon>
        <taxon>Notothenioidei</taxon>
        <taxon>Channichthyidae</taxon>
        <taxon>Champsocephalus</taxon>
    </lineage>
</organism>
<dbReference type="Proteomes" id="UP001331515">
    <property type="component" value="Unassembled WGS sequence"/>
</dbReference>
<protein>
    <submittedName>
        <fullName evidence="1">Uncharacterized protein</fullName>
    </submittedName>
</protein>
<proteinExistence type="predicted"/>
<evidence type="ECO:0000313" key="2">
    <source>
        <dbReference type="Proteomes" id="UP001331515"/>
    </source>
</evidence>
<dbReference type="EMBL" id="JAURVH010001513">
    <property type="protein sequence ID" value="KAK5935857.1"/>
    <property type="molecule type" value="Genomic_DNA"/>
</dbReference>